<keyword evidence="4 5" id="KW-0472">Membrane</keyword>
<keyword evidence="2 5" id="KW-0812">Transmembrane</keyword>
<protein>
    <recommendedName>
        <fullName evidence="6">O-antigen ligase-related domain-containing protein</fullName>
    </recommendedName>
</protein>
<dbReference type="InterPro" id="IPR007016">
    <property type="entry name" value="O-antigen_ligase-rel_domated"/>
</dbReference>
<feature type="transmembrane region" description="Helical" evidence="5">
    <location>
        <begin position="364"/>
        <end position="388"/>
    </location>
</feature>
<feature type="transmembrane region" description="Helical" evidence="5">
    <location>
        <begin position="254"/>
        <end position="273"/>
    </location>
</feature>
<keyword evidence="3 5" id="KW-1133">Transmembrane helix</keyword>
<evidence type="ECO:0000259" key="6">
    <source>
        <dbReference type="Pfam" id="PF04932"/>
    </source>
</evidence>
<proteinExistence type="predicted"/>
<feature type="transmembrane region" description="Helical" evidence="5">
    <location>
        <begin position="164"/>
        <end position="183"/>
    </location>
</feature>
<gene>
    <name evidence="7" type="ORF">MNBD_GAMMA20-2344</name>
</gene>
<evidence type="ECO:0000313" key="7">
    <source>
        <dbReference type="EMBL" id="VAX03280.1"/>
    </source>
</evidence>
<evidence type="ECO:0000256" key="5">
    <source>
        <dbReference type="SAM" id="Phobius"/>
    </source>
</evidence>
<reference evidence="7" key="1">
    <citation type="submission" date="2018-06" db="EMBL/GenBank/DDBJ databases">
        <authorList>
            <person name="Zhirakovskaya E."/>
        </authorList>
    </citation>
    <scope>NUCLEOTIDE SEQUENCE</scope>
</reference>
<feature type="transmembrane region" description="Helical" evidence="5">
    <location>
        <begin position="222"/>
        <end position="242"/>
    </location>
</feature>
<feature type="domain" description="O-antigen ligase-related" evidence="6">
    <location>
        <begin position="208"/>
        <end position="377"/>
    </location>
</feature>
<dbReference type="PANTHER" id="PTHR37422:SF23">
    <property type="entry name" value="TEICHURONIC ACID BIOSYNTHESIS PROTEIN TUAE"/>
    <property type="match status" value="1"/>
</dbReference>
<dbReference type="Pfam" id="PF04932">
    <property type="entry name" value="Wzy_C"/>
    <property type="match status" value="1"/>
</dbReference>
<evidence type="ECO:0000256" key="3">
    <source>
        <dbReference type="ARBA" id="ARBA00022989"/>
    </source>
</evidence>
<sequence length="456" mass="52097">MNSVSAQNHHSFATFWPAEWRVRLGLFGLLLFAFSAWFGPAPANIALALMLAAALMEWRQTWHVFHHDLIFWPTLILLGYIFLRAALAAQEMPELAEEQWKTAWNFASLGLFLLPAYWLARCPDKRGWVLALAVLGLIIGLGLNQDWSKWELMLQGQRSGAEKWWYSILGLYTVTALLGLLLFAPRLLHRQQTRFLTAAVAITWLVCTIIIVHALFVSQTRTVWFAALLVFPPVFFFFIRGWLKAHPDFPRQKLALVAIAGVALVGGVFITNFETISKRATQESAVYEGIAKLEELSTESVAKLVPKSSFGARFWLLSYGLELWEERPWLGWGPGTSSTRYLAPLRDRQDLVGFWHLHNGYMEVLYRFGLVGALLFALPVFLVVRAAYRAHRRKEMPNDLYLFLAGALFLTLIWNLTTVRLDKLDYRVYWYFLAGIAYAGAMRQSLAGYRERLTST</sequence>
<feature type="transmembrane region" description="Helical" evidence="5">
    <location>
        <begin position="103"/>
        <end position="120"/>
    </location>
</feature>
<feature type="transmembrane region" description="Helical" evidence="5">
    <location>
        <begin position="26"/>
        <end position="52"/>
    </location>
</feature>
<evidence type="ECO:0000256" key="2">
    <source>
        <dbReference type="ARBA" id="ARBA00022692"/>
    </source>
</evidence>
<evidence type="ECO:0000256" key="4">
    <source>
        <dbReference type="ARBA" id="ARBA00023136"/>
    </source>
</evidence>
<evidence type="ECO:0000256" key="1">
    <source>
        <dbReference type="ARBA" id="ARBA00004141"/>
    </source>
</evidence>
<dbReference type="InterPro" id="IPR051533">
    <property type="entry name" value="WaaL-like"/>
</dbReference>
<feature type="transmembrane region" description="Helical" evidence="5">
    <location>
        <begin position="64"/>
        <end position="83"/>
    </location>
</feature>
<accession>A0A3B1AZ17</accession>
<dbReference type="AlphaFoldDB" id="A0A3B1AZ17"/>
<dbReference type="EMBL" id="UOFU01000317">
    <property type="protein sequence ID" value="VAX03280.1"/>
    <property type="molecule type" value="Genomic_DNA"/>
</dbReference>
<dbReference type="GO" id="GO:0016020">
    <property type="term" value="C:membrane"/>
    <property type="evidence" value="ECO:0007669"/>
    <property type="project" value="UniProtKB-SubCell"/>
</dbReference>
<feature type="transmembrane region" description="Helical" evidence="5">
    <location>
        <begin position="195"/>
        <end position="216"/>
    </location>
</feature>
<dbReference type="PANTHER" id="PTHR37422">
    <property type="entry name" value="TEICHURONIC ACID BIOSYNTHESIS PROTEIN TUAE"/>
    <property type="match status" value="1"/>
</dbReference>
<organism evidence="7">
    <name type="scientific">hydrothermal vent metagenome</name>
    <dbReference type="NCBI Taxonomy" id="652676"/>
    <lineage>
        <taxon>unclassified sequences</taxon>
        <taxon>metagenomes</taxon>
        <taxon>ecological metagenomes</taxon>
    </lineage>
</organism>
<feature type="transmembrane region" description="Helical" evidence="5">
    <location>
        <begin position="400"/>
        <end position="416"/>
    </location>
</feature>
<feature type="transmembrane region" description="Helical" evidence="5">
    <location>
        <begin position="428"/>
        <end position="446"/>
    </location>
</feature>
<feature type="transmembrane region" description="Helical" evidence="5">
    <location>
        <begin position="127"/>
        <end position="144"/>
    </location>
</feature>
<comment type="subcellular location">
    <subcellularLocation>
        <location evidence="1">Membrane</location>
        <topology evidence="1">Multi-pass membrane protein</topology>
    </subcellularLocation>
</comment>
<name>A0A3B1AZ17_9ZZZZ</name>